<dbReference type="PIRSF" id="PIRSF001771">
    <property type="entry name" value="Cyclin_A_B_D_E"/>
    <property type="match status" value="1"/>
</dbReference>
<dbReference type="PROSITE" id="PS00292">
    <property type="entry name" value="CYCLINS"/>
    <property type="match status" value="1"/>
</dbReference>
<keyword evidence="5" id="KW-0131">Cell cycle</keyword>
<dbReference type="Gene3D" id="1.10.472.10">
    <property type="entry name" value="Cyclin-like"/>
    <property type="match status" value="2"/>
</dbReference>
<evidence type="ECO:0000256" key="6">
    <source>
        <dbReference type="ARBA" id="ARBA00032263"/>
    </source>
</evidence>
<dbReference type="SUPFAM" id="SSF47954">
    <property type="entry name" value="Cyclin-like"/>
    <property type="match status" value="2"/>
</dbReference>
<accession>A0A151TSC0</accession>
<dbReference type="GO" id="GO:0051301">
    <property type="term" value="P:cell division"/>
    <property type="evidence" value="ECO:0007669"/>
    <property type="project" value="UniProtKB-KW"/>
</dbReference>
<dbReference type="InterPro" id="IPR013763">
    <property type="entry name" value="Cyclin-like_dom"/>
</dbReference>
<evidence type="ECO:0000259" key="8">
    <source>
        <dbReference type="SMART" id="SM00385"/>
    </source>
</evidence>
<evidence type="ECO:0000259" key="9">
    <source>
        <dbReference type="SMART" id="SM01332"/>
    </source>
</evidence>
<proteinExistence type="inferred from homology"/>
<dbReference type="InterPro" id="IPR036915">
    <property type="entry name" value="Cyclin-like_sf"/>
</dbReference>
<dbReference type="PANTHER" id="PTHR10177">
    <property type="entry name" value="CYCLINS"/>
    <property type="match status" value="1"/>
</dbReference>
<evidence type="ECO:0000256" key="3">
    <source>
        <dbReference type="ARBA" id="ARBA00022618"/>
    </source>
</evidence>
<dbReference type="STRING" id="3821.A0A151TSC0"/>
<dbReference type="Proteomes" id="UP000075243">
    <property type="component" value="Chromosome 3"/>
</dbReference>
<feature type="domain" description="Cyclin-like" evidence="8">
    <location>
        <begin position="113"/>
        <end position="200"/>
    </location>
</feature>
<gene>
    <name evidence="10" type="ORF">KK1_009157</name>
</gene>
<evidence type="ECO:0000256" key="5">
    <source>
        <dbReference type="ARBA" id="ARBA00023306"/>
    </source>
</evidence>
<dbReference type="InterPro" id="IPR006671">
    <property type="entry name" value="Cyclin_N"/>
</dbReference>
<comment type="subunit">
    <text evidence="2">Interacts with the CDC2 protein kinase to form a serine/threonine kinase holoenzyme complex also known as maturation promoting factor (MPF). The cyclin subunit imparts substrate specificity to the complex.</text>
</comment>
<dbReference type="AlphaFoldDB" id="A0A151TSC0"/>
<keyword evidence="4 7" id="KW-0195">Cyclin</keyword>
<dbReference type="CDD" id="cd20506">
    <property type="entry name" value="CYCLIN_AtCycA-like_rpt2"/>
    <property type="match status" value="1"/>
</dbReference>
<evidence type="ECO:0000313" key="11">
    <source>
        <dbReference type="Proteomes" id="UP000075243"/>
    </source>
</evidence>
<evidence type="ECO:0000256" key="2">
    <source>
        <dbReference type="ARBA" id="ARBA00011177"/>
    </source>
</evidence>
<feature type="domain" description="Cyclin-like" evidence="8">
    <location>
        <begin position="217"/>
        <end position="301"/>
    </location>
</feature>
<dbReference type="EMBL" id="CM003605">
    <property type="protein sequence ID" value="KYP69950.1"/>
    <property type="molecule type" value="Genomic_DNA"/>
</dbReference>
<dbReference type="OMA" id="QCILHPS"/>
<dbReference type="Pfam" id="PF00134">
    <property type="entry name" value="Cyclin_N"/>
    <property type="match status" value="1"/>
</dbReference>
<sequence length="340" mass="39427">MSTRDSLSLEFEYDNVISTRSIENRTFNILNISESSKIAGRICGSDIDTIPKIEANGVVDIDYSIKDPQFCASIVHEIYEYLRASEKIKRPSMDFMEKIQKDLNPSMRAILIDWLVEVSEEYKLLPDTLYLTVNCIDRYLSGNAMNRRQLQLLGVACMQIYNIFSKYEEICAPTVEEFCYVTDNTYSKEQVLGMESDVLNFLKFGVTVPTARCFMRRFIIVAQRTCKVPLLQLEYFADYLTELSLLEYGMLKYTPSLIAASATFLAKYILLPSEKPWNPTLKHYTCYQASELRECVKGLHWLCCDGYDLPAIREKYSQHKFKFVARKYCPSFIPLEVFRD</sequence>
<dbReference type="SMART" id="SM00385">
    <property type="entry name" value="CYCLIN"/>
    <property type="match status" value="2"/>
</dbReference>
<evidence type="ECO:0000313" key="10">
    <source>
        <dbReference type="EMBL" id="KYP69950.1"/>
    </source>
</evidence>
<evidence type="ECO:0000256" key="4">
    <source>
        <dbReference type="ARBA" id="ARBA00023127"/>
    </source>
</evidence>
<reference evidence="10 11" key="1">
    <citation type="journal article" date="2012" name="Nat. Biotechnol.">
        <title>Draft genome sequence of pigeonpea (Cajanus cajan), an orphan legume crop of resource-poor farmers.</title>
        <authorList>
            <person name="Varshney R.K."/>
            <person name="Chen W."/>
            <person name="Li Y."/>
            <person name="Bharti A.K."/>
            <person name="Saxena R.K."/>
            <person name="Schlueter J.A."/>
            <person name="Donoghue M.T."/>
            <person name="Azam S."/>
            <person name="Fan G."/>
            <person name="Whaley A.M."/>
            <person name="Farmer A.D."/>
            <person name="Sheridan J."/>
            <person name="Iwata A."/>
            <person name="Tuteja R."/>
            <person name="Penmetsa R.V."/>
            <person name="Wu W."/>
            <person name="Upadhyaya H.D."/>
            <person name="Yang S.P."/>
            <person name="Shah T."/>
            <person name="Saxena K.B."/>
            <person name="Michael T."/>
            <person name="McCombie W.R."/>
            <person name="Yang B."/>
            <person name="Zhang G."/>
            <person name="Yang H."/>
            <person name="Wang J."/>
            <person name="Spillane C."/>
            <person name="Cook D.R."/>
            <person name="May G.D."/>
            <person name="Xu X."/>
            <person name="Jackson S.A."/>
        </authorList>
    </citation>
    <scope>NUCLEOTIDE SEQUENCE [LARGE SCALE GENOMIC DNA]</scope>
    <source>
        <strain evidence="11">cv. Asha</strain>
    </source>
</reference>
<organism evidence="10 11">
    <name type="scientific">Cajanus cajan</name>
    <name type="common">Pigeon pea</name>
    <name type="synonym">Cajanus indicus</name>
    <dbReference type="NCBI Taxonomy" id="3821"/>
    <lineage>
        <taxon>Eukaryota</taxon>
        <taxon>Viridiplantae</taxon>
        <taxon>Streptophyta</taxon>
        <taxon>Embryophyta</taxon>
        <taxon>Tracheophyta</taxon>
        <taxon>Spermatophyta</taxon>
        <taxon>Magnoliopsida</taxon>
        <taxon>eudicotyledons</taxon>
        <taxon>Gunneridae</taxon>
        <taxon>Pentapetalae</taxon>
        <taxon>rosids</taxon>
        <taxon>fabids</taxon>
        <taxon>Fabales</taxon>
        <taxon>Fabaceae</taxon>
        <taxon>Papilionoideae</taxon>
        <taxon>50 kb inversion clade</taxon>
        <taxon>NPAAA clade</taxon>
        <taxon>indigoferoid/millettioid clade</taxon>
        <taxon>Phaseoleae</taxon>
        <taxon>Cajanus</taxon>
    </lineage>
</organism>
<dbReference type="GO" id="GO:0016538">
    <property type="term" value="F:cyclin-dependent protein serine/threonine kinase regulator activity"/>
    <property type="evidence" value="ECO:0007669"/>
    <property type="project" value="InterPro"/>
</dbReference>
<name>A0A151TSC0_CAJCA</name>
<evidence type="ECO:0000256" key="7">
    <source>
        <dbReference type="RuleBase" id="RU000383"/>
    </source>
</evidence>
<dbReference type="SMART" id="SM01332">
    <property type="entry name" value="Cyclin_C"/>
    <property type="match status" value="1"/>
</dbReference>
<dbReference type="Pfam" id="PF02984">
    <property type="entry name" value="Cyclin_C"/>
    <property type="match status" value="1"/>
</dbReference>
<keyword evidence="3" id="KW-0132">Cell division</keyword>
<dbReference type="InterPro" id="IPR004367">
    <property type="entry name" value="Cyclin_C-dom"/>
</dbReference>
<dbReference type="InterPro" id="IPR046965">
    <property type="entry name" value="Cyclin_A/B-like"/>
</dbReference>
<evidence type="ECO:0000256" key="1">
    <source>
        <dbReference type="ARBA" id="ARBA00006955"/>
    </source>
</evidence>
<feature type="domain" description="Cyclin C-terminal" evidence="9">
    <location>
        <begin position="209"/>
        <end position="330"/>
    </location>
</feature>
<dbReference type="InterPro" id="IPR048258">
    <property type="entry name" value="Cyclins_cyclin-box"/>
</dbReference>
<dbReference type="GO" id="GO:0044772">
    <property type="term" value="P:mitotic cell cycle phase transition"/>
    <property type="evidence" value="ECO:0007669"/>
    <property type="project" value="InterPro"/>
</dbReference>
<dbReference type="FunFam" id="1.10.472.10:FF:000013">
    <property type="entry name" value="Cyclin A1"/>
    <property type="match status" value="1"/>
</dbReference>
<dbReference type="InterPro" id="IPR039361">
    <property type="entry name" value="Cyclin"/>
</dbReference>
<dbReference type="FunFam" id="1.10.472.10:FF:000167">
    <property type="entry name" value="Mitotic cyclin 6"/>
    <property type="match status" value="1"/>
</dbReference>
<keyword evidence="11" id="KW-1185">Reference proteome</keyword>
<protein>
    <recommendedName>
        <fullName evidence="6">B-like cyclin</fullName>
    </recommendedName>
</protein>
<dbReference type="Gramene" id="C.cajan_08898.t">
    <property type="protein sequence ID" value="C.cajan_08898.t"/>
    <property type="gene ID" value="C.cajan_08898"/>
</dbReference>
<comment type="similarity">
    <text evidence="1">Belongs to the cyclin family. Cyclin AB subfamily.</text>
</comment>